<name>A0A318ME33_9BIFI</name>
<dbReference type="InterPro" id="IPR028082">
    <property type="entry name" value="Peripla_BP_I"/>
</dbReference>
<dbReference type="SMART" id="SM00354">
    <property type="entry name" value="HTH_LACI"/>
    <property type="match status" value="1"/>
</dbReference>
<dbReference type="Proteomes" id="UP000248128">
    <property type="component" value="Unassembled WGS sequence"/>
</dbReference>
<feature type="domain" description="HTH lacI-type" evidence="4">
    <location>
        <begin position="19"/>
        <end position="73"/>
    </location>
</feature>
<dbReference type="Gene3D" id="3.40.50.2300">
    <property type="match status" value="2"/>
</dbReference>
<evidence type="ECO:0000256" key="1">
    <source>
        <dbReference type="ARBA" id="ARBA00023015"/>
    </source>
</evidence>
<organism evidence="5 6">
    <name type="scientific">Bifidobacterium asteroides</name>
    <dbReference type="NCBI Taxonomy" id="1684"/>
    <lineage>
        <taxon>Bacteria</taxon>
        <taxon>Bacillati</taxon>
        <taxon>Actinomycetota</taxon>
        <taxon>Actinomycetes</taxon>
        <taxon>Bifidobacteriales</taxon>
        <taxon>Bifidobacteriaceae</taxon>
        <taxon>Bifidobacterium</taxon>
    </lineage>
</organism>
<dbReference type="InterPro" id="IPR046335">
    <property type="entry name" value="LacI/GalR-like_sensor"/>
</dbReference>
<dbReference type="Pfam" id="PF00356">
    <property type="entry name" value="LacI"/>
    <property type="match status" value="1"/>
</dbReference>
<keyword evidence="3" id="KW-0804">Transcription</keyword>
<protein>
    <submittedName>
        <fullName evidence="5">LacI family transcriptional regulator</fullName>
    </submittedName>
</protein>
<dbReference type="SUPFAM" id="SSF53822">
    <property type="entry name" value="Periplasmic binding protein-like I"/>
    <property type="match status" value="1"/>
</dbReference>
<dbReference type="EMBL" id="QGLK01000005">
    <property type="protein sequence ID" value="PXY86459.1"/>
    <property type="molecule type" value="Genomic_DNA"/>
</dbReference>
<dbReference type="InterPro" id="IPR000843">
    <property type="entry name" value="HTH_LacI"/>
</dbReference>
<dbReference type="PANTHER" id="PTHR30146">
    <property type="entry name" value="LACI-RELATED TRANSCRIPTIONAL REPRESSOR"/>
    <property type="match status" value="1"/>
</dbReference>
<reference evidence="5 6" key="1">
    <citation type="submission" date="2018-05" db="EMBL/GenBank/DDBJ databases">
        <title>Reference genomes for bee gut microbiota database.</title>
        <authorList>
            <person name="Ellegaard K.M."/>
        </authorList>
    </citation>
    <scope>NUCLEOTIDE SEQUENCE [LARGE SCALE GENOMIC DNA]</scope>
    <source>
        <strain evidence="5 6">ESL0199</strain>
    </source>
</reference>
<dbReference type="Pfam" id="PF13377">
    <property type="entry name" value="Peripla_BP_3"/>
    <property type="match status" value="1"/>
</dbReference>
<dbReference type="PANTHER" id="PTHR30146:SF138">
    <property type="entry name" value="TRANSCRIPTIONAL REGULATORY PROTEIN"/>
    <property type="match status" value="1"/>
</dbReference>
<dbReference type="CDD" id="cd01392">
    <property type="entry name" value="HTH_LacI"/>
    <property type="match status" value="1"/>
</dbReference>
<evidence type="ECO:0000256" key="2">
    <source>
        <dbReference type="ARBA" id="ARBA00023125"/>
    </source>
</evidence>
<keyword evidence="1" id="KW-0805">Transcription regulation</keyword>
<evidence type="ECO:0000256" key="3">
    <source>
        <dbReference type="ARBA" id="ARBA00023163"/>
    </source>
</evidence>
<dbReference type="InterPro" id="IPR010982">
    <property type="entry name" value="Lambda_DNA-bd_dom_sf"/>
</dbReference>
<dbReference type="GO" id="GO:0000976">
    <property type="term" value="F:transcription cis-regulatory region binding"/>
    <property type="evidence" value="ECO:0007669"/>
    <property type="project" value="TreeGrafter"/>
</dbReference>
<evidence type="ECO:0000313" key="5">
    <source>
        <dbReference type="EMBL" id="PXY86459.1"/>
    </source>
</evidence>
<dbReference type="PROSITE" id="PS50932">
    <property type="entry name" value="HTH_LACI_2"/>
    <property type="match status" value="1"/>
</dbReference>
<evidence type="ECO:0000313" key="6">
    <source>
        <dbReference type="Proteomes" id="UP000248128"/>
    </source>
</evidence>
<comment type="caution">
    <text evidence="5">The sequence shown here is derived from an EMBL/GenBank/DDBJ whole genome shotgun (WGS) entry which is preliminary data.</text>
</comment>
<keyword evidence="2" id="KW-0238">DNA-binding</keyword>
<dbReference type="AlphaFoldDB" id="A0A318ME33"/>
<dbReference type="GO" id="GO:0003700">
    <property type="term" value="F:DNA-binding transcription factor activity"/>
    <property type="evidence" value="ECO:0007669"/>
    <property type="project" value="TreeGrafter"/>
</dbReference>
<sequence>MIRFCRQKPQGKQEGIVGASIQDVADRAGVSIATVSRTFTLPDKVLPRTREKVLKVAQDLDYTISRSASALKSGKSARIAFLTGGELDSWYDSHVLAGLNSVLHDAGYDIALYAVSDEQERHAFFSDMSIKRNADAVLVVSFQIPCTEADKLATTGIPLIGINTEPISEFSATIGIDETSCMELVINHLVNLGHRKIAYVCLDPETEHFKWNGQARLQAFRSICSKLGDRVNPTVVYAPKDDTRADFALSQLVRLDQHPTAIICMNDEYALPLLFCMQRSGYTIPRDVSVAGFDDSTYAHEIGLTTIHQDPYEMGKSSAQTLLKLLEGENPDMNMQIQPSFLAVRNTTAPPEH</sequence>
<dbReference type="SUPFAM" id="SSF47413">
    <property type="entry name" value="lambda repressor-like DNA-binding domains"/>
    <property type="match status" value="1"/>
</dbReference>
<dbReference type="Gene3D" id="1.10.260.40">
    <property type="entry name" value="lambda repressor-like DNA-binding domains"/>
    <property type="match status" value="1"/>
</dbReference>
<dbReference type="OrthoDB" id="3510266at2"/>
<dbReference type="CDD" id="cd06267">
    <property type="entry name" value="PBP1_LacI_sugar_binding-like"/>
    <property type="match status" value="1"/>
</dbReference>
<gene>
    <name evidence="5" type="ORF">DKK74_06395</name>
</gene>
<accession>A0A318ME33</accession>
<proteinExistence type="predicted"/>
<evidence type="ECO:0000259" key="4">
    <source>
        <dbReference type="PROSITE" id="PS50932"/>
    </source>
</evidence>